<dbReference type="InterPro" id="IPR036890">
    <property type="entry name" value="HATPase_C_sf"/>
</dbReference>
<keyword evidence="7" id="KW-0963">Cytoplasm</keyword>
<sequence>MARTSRLLVLAVAWAVPVCWTVLALLAGPSDGTSLSSRLLPSAGARWDDTVRVATTYGDTPLRPGDEVQAVDGRPPADWFGDGDGGGVRREVGDVVRYEVRRSGAGLDLIQQVDVTLHRYPLAAAVESAPHVVLLPGLLLVLGSLVFWARPAAASARAFLAAVALLPAAITSTPLGLGVIDLAGARGVWPQVVGEAMAALGLVALLLSVALLTRLGAGGRWVMLVLLAAPLLGYAVWLAVRLGGADPALERLSLAATVWAPALWAAVPALLVVATLAYTGARHRTDVLATRLALLGVGAGVAAWLVLGPVPALLTGEPLVREDLLVLLGGGLALACVAAATGHYHLGEIEPRVRRGLVQALVLLVIGAAFVGMVRAVDAAADISVGSMLAGGLLALLLLPAAVAVQRTVRRMVYGDREFPHRVVSDLRRLDALTAPEDALREALELLARRLHLSFAAVDVLATPTSGPVAAAIGTPAGTPATVDLSVGGTTVGHLRLEVDAGHDPFGPGDRRLLEDVGTQVGALVQAVTANRELQVSRQRLVAAREEERRRLRRDLHDGLGPSLASLAMRLETATDLIEDDPGQAADLVGRLADQAREGIGEVRRLVEGLRPPALDQLGLVSALRHRAAEHGSGTGTVPWTVEADDDIEPLTAAVEVAAYRIVVEAVTNAQRHSGADRCVVRLSRDDGDLRIEVSDTGAGLAEDRRPGVGLSSMRERAEELGGTFEAGDRPGGGTVVRVRLPLDQG</sequence>
<dbReference type="SMART" id="SM00387">
    <property type="entry name" value="HATPase_c"/>
    <property type="match status" value="1"/>
</dbReference>
<feature type="region of interest" description="Disordered" evidence="16">
    <location>
        <begin position="58"/>
        <end position="85"/>
    </location>
</feature>
<feature type="domain" description="Histidine kinase" evidence="18">
    <location>
        <begin position="661"/>
        <end position="745"/>
    </location>
</feature>
<dbReference type="Pfam" id="PF07730">
    <property type="entry name" value="HisKA_3"/>
    <property type="match status" value="1"/>
</dbReference>
<keyword evidence="12" id="KW-0902">Two-component regulatory system</keyword>
<dbReference type="Gene3D" id="3.30.565.10">
    <property type="entry name" value="Histidine kinase-like ATPase, C-terminal domain"/>
    <property type="match status" value="1"/>
</dbReference>
<evidence type="ECO:0000256" key="13">
    <source>
        <dbReference type="ARBA" id="ARBA00023014"/>
    </source>
</evidence>
<feature type="transmembrane region" description="Helical" evidence="17">
    <location>
        <begin position="221"/>
        <end position="240"/>
    </location>
</feature>
<keyword evidence="17" id="KW-0812">Transmembrane</keyword>
<dbReference type="RefSeq" id="WP_254181722.1">
    <property type="nucleotide sequence ID" value="NZ_JANARS010000005.1"/>
</dbReference>
<dbReference type="PRINTS" id="PR00344">
    <property type="entry name" value="BCTRLSENSOR"/>
</dbReference>
<dbReference type="EC" id="2.7.13.3" evidence="4"/>
<feature type="transmembrane region" description="Helical" evidence="17">
    <location>
        <begin position="292"/>
        <end position="312"/>
    </location>
</feature>
<feature type="transmembrane region" description="Helical" evidence="17">
    <location>
        <begin position="356"/>
        <end position="377"/>
    </location>
</feature>
<evidence type="ECO:0000256" key="10">
    <source>
        <dbReference type="ARBA" id="ARBA00022777"/>
    </source>
</evidence>
<comment type="cofactor">
    <cofactor evidence="2">
        <name>[4Fe-4S] cluster</name>
        <dbReference type="ChEBI" id="CHEBI:49883"/>
    </cofactor>
</comment>
<accession>A0ABT1KXZ9</accession>
<evidence type="ECO:0000256" key="6">
    <source>
        <dbReference type="ARBA" id="ARBA00022485"/>
    </source>
</evidence>
<evidence type="ECO:0000256" key="7">
    <source>
        <dbReference type="ARBA" id="ARBA00022490"/>
    </source>
</evidence>
<keyword evidence="6" id="KW-0004">4Fe-4S</keyword>
<evidence type="ECO:0000313" key="20">
    <source>
        <dbReference type="Proteomes" id="UP001204524"/>
    </source>
</evidence>
<keyword evidence="11" id="KW-0408">Iron</keyword>
<keyword evidence="20" id="KW-1185">Reference proteome</keyword>
<feature type="transmembrane region" description="Helical" evidence="17">
    <location>
        <begin position="324"/>
        <end position="344"/>
    </location>
</feature>
<protein>
    <recommendedName>
        <fullName evidence="5">Oxygen sensor histidine kinase NreB</fullName>
        <ecNumber evidence="4">2.7.13.3</ecNumber>
    </recommendedName>
    <alternativeName>
        <fullName evidence="15">Nitrogen regulation protein B</fullName>
    </alternativeName>
</protein>
<keyword evidence="8" id="KW-0808">Transferase</keyword>
<evidence type="ECO:0000256" key="5">
    <source>
        <dbReference type="ARBA" id="ARBA00017322"/>
    </source>
</evidence>
<keyword evidence="13" id="KW-0411">Iron-sulfur</keyword>
<evidence type="ECO:0000256" key="12">
    <source>
        <dbReference type="ARBA" id="ARBA00023012"/>
    </source>
</evidence>
<comment type="caution">
    <text evidence="19">The sequence shown here is derived from an EMBL/GenBank/DDBJ whole genome shotgun (WGS) entry which is preliminary data.</text>
</comment>
<feature type="transmembrane region" description="Helical" evidence="17">
    <location>
        <begin position="192"/>
        <end position="212"/>
    </location>
</feature>
<keyword evidence="17" id="KW-1133">Transmembrane helix</keyword>
<dbReference type="EMBL" id="JANARS010000005">
    <property type="protein sequence ID" value="MCP3422517.1"/>
    <property type="molecule type" value="Genomic_DNA"/>
</dbReference>
<proteinExistence type="predicted"/>
<evidence type="ECO:0000256" key="1">
    <source>
        <dbReference type="ARBA" id="ARBA00000085"/>
    </source>
</evidence>
<dbReference type="SUPFAM" id="SSF55874">
    <property type="entry name" value="ATPase domain of HSP90 chaperone/DNA topoisomerase II/histidine kinase"/>
    <property type="match status" value="1"/>
</dbReference>
<dbReference type="InterPro" id="IPR003594">
    <property type="entry name" value="HATPase_dom"/>
</dbReference>
<dbReference type="PROSITE" id="PS50109">
    <property type="entry name" value="HIS_KIN"/>
    <property type="match status" value="1"/>
</dbReference>
<feature type="transmembrane region" description="Helical" evidence="17">
    <location>
        <begin position="129"/>
        <end position="149"/>
    </location>
</feature>
<name>A0ABT1KXZ9_9ACTN</name>
<evidence type="ECO:0000256" key="8">
    <source>
        <dbReference type="ARBA" id="ARBA00022679"/>
    </source>
</evidence>
<evidence type="ECO:0000256" key="3">
    <source>
        <dbReference type="ARBA" id="ARBA00004496"/>
    </source>
</evidence>
<evidence type="ECO:0000256" key="17">
    <source>
        <dbReference type="SAM" id="Phobius"/>
    </source>
</evidence>
<dbReference type="GO" id="GO:0016301">
    <property type="term" value="F:kinase activity"/>
    <property type="evidence" value="ECO:0007669"/>
    <property type="project" value="UniProtKB-KW"/>
</dbReference>
<dbReference type="CDD" id="cd16917">
    <property type="entry name" value="HATPase_UhpB-NarQ-NarX-like"/>
    <property type="match status" value="1"/>
</dbReference>
<evidence type="ECO:0000256" key="4">
    <source>
        <dbReference type="ARBA" id="ARBA00012438"/>
    </source>
</evidence>
<dbReference type="Proteomes" id="UP001204524">
    <property type="component" value="Unassembled WGS sequence"/>
</dbReference>
<dbReference type="InterPro" id="IPR004358">
    <property type="entry name" value="Sig_transdc_His_kin-like_C"/>
</dbReference>
<evidence type="ECO:0000256" key="9">
    <source>
        <dbReference type="ARBA" id="ARBA00022723"/>
    </source>
</evidence>
<dbReference type="Pfam" id="PF02518">
    <property type="entry name" value="HATPase_c"/>
    <property type="match status" value="1"/>
</dbReference>
<evidence type="ECO:0000313" key="19">
    <source>
        <dbReference type="EMBL" id="MCP3422517.1"/>
    </source>
</evidence>
<evidence type="ECO:0000256" key="14">
    <source>
        <dbReference type="ARBA" id="ARBA00024827"/>
    </source>
</evidence>
<evidence type="ECO:0000256" key="16">
    <source>
        <dbReference type="SAM" id="MobiDB-lite"/>
    </source>
</evidence>
<gene>
    <name evidence="19" type="ORF">NCI01_11980</name>
</gene>
<keyword evidence="10 19" id="KW-0418">Kinase</keyword>
<dbReference type="PANTHER" id="PTHR24421">
    <property type="entry name" value="NITRATE/NITRITE SENSOR PROTEIN NARX-RELATED"/>
    <property type="match status" value="1"/>
</dbReference>
<feature type="transmembrane region" description="Helical" evidence="17">
    <location>
        <begin position="260"/>
        <end position="280"/>
    </location>
</feature>
<evidence type="ECO:0000259" key="18">
    <source>
        <dbReference type="PROSITE" id="PS50109"/>
    </source>
</evidence>
<reference evidence="19 20" key="1">
    <citation type="submission" date="2022-06" db="EMBL/GenBank/DDBJ databases">
        <authorList>
            <person name="So Y."/>
        </authorList>
    </citation>
    <scope>NUCLEOTIDE SEQUENCE [LARGE SCALE GENOMIC DNA]</scope>
    <source>
        <strain evidence="19 20">STR3</strain>
    </source>
</reference>
<comment type="catalytic activity">
    <reaction evidence="1">
        <text>ATP + protein L-histidine = ADP + protein N-phospho-L-histidine.</text>
        <dbReference type="EC" id="2.7.13.3"/>
    </reaction>
</comment>
<keyword evidence="17" id="KW-0472">Membrane</keyword>
<feature type="transmembrane region" description="Helical" evidence="17">
    <location>
        <begin position="383"/>
        <end position="405"/>
    </location>
</feature>
<keyword evidence="9" id="KW-0479">Metal-binding</keyword>
<dbReference type="Gene3D" id="1.20.5.1930">
    <property type="match status" value="1"/>
</dbReference>
<evidence type="ECO:0000256" key="2">
    <source>
        <dbReference type="ARBA" id="ARBA00001966"/>
    </source>
</evidence>
<evidence type="ECO:0000256" key="11">
    <source>
        <dbReference type="ARBA" id="ARBA00023004"/>
    </source>
</evidence>
<dbReference type="InterPro" id="IPR011712">
    <property type="entry name" value="Sig_transdc_His_kin_sub3_dim/P"/>
</dbReference>
<organism evidence="19 20">
    <name type="scientific">Nocardioides pinisoli</name>
    <dbReference type="NCBI Taxonomy" id="2950279"/>
    <lineage>
        <taxon>Bacteria</taxon>
        <taxon>Bacillati</taxon>
        <taxon>Actinomycetota</taxon>
        <taxon>Actinomycetes</taxon>
        <taxon>Propionibacteriales</taxon>
        <taxon>Nocardioidaceae</taxon>
        <taxon>Nocardioides</taxon>
    </lineage>
</organism>
<feature type="transmembrane region" description="Helical" evidence="17">
    <location>
        <begin position="158"/>
        <end position="180"/>
    </location>
</feature>
<evidence type="ECO:0000256" key="15">
    <source>
        <dbReference type="ARBA" id="ARBA00030800"/>
    </source>
</evidence>
<comment type="function">
    <text evidence="14">Member of the two-component regulatory system NreB/NreC involved in the control of dissimilatory nitrate/nitrite reduction in response to oxygen. NreB functions as a direct oxygen sensor histidine kinase which is autophosphorylated, in the absence of oxygen, probably at the conserved histidine residue, and transfers its phosphate group probably to a conserved aspartate residue of NreC. NreB/NreC activates the expression of the nitrate (narGHJI) and nitrite (nir) reductase operons, as well as the putative nitrate transporter gene narT.</text>
</comment>
<comment type="subcellular location">
    <subcellularLocation>
        <location evidence="3">Cytoplasm</location>
    </subcellularLocation>
</comment>
<dbReference type="InterPro" id="IPR005467">
    <property type="entry name" value="His_kinase_dom"/>
</dbReference>
<dbReference type="InterPro" id="IPR050482">
    <property type="entry name" value="Sensor_HK_TwoCompSys"/>
</dbReference>